<dbReference type="PANTHER" id="PTHR31206">
    <property type="entry name" value="LP10445P"/>
    <property type="match status" value="1"/>
</dbReference>
<keyword evidence="1" id="KW-1185">Reference proteome</keyword>
<dbReference type="InterPro" id="IPR028260">
    <property type="entry name" value="FAM177"/>
</dbReference>
<dbReference type="AlphaFoldDB" id="A0A1I8JFP8"/>
<accession>A0A1I8JFP8</accession>
<dbReference type="WBParaSite" id="maker-uti_cns_0047330-snap-gene-0.4-mRNA-1">
    <property type="protein sequence ID" value="maker-uti_cns_0047330-snap-gene-0.4-mRNA-1"/>
    <property type="gene ID" value="maker-uti_cns_0047330-snap-gene-0.4"/>
</dbReference>
<dbReference type="STRING" id="282301.A0A1I8JFP8"/>
<name>A0A1I8JFP8_9PLAT</name>
<evidence type="ECO:0000313" key="2">
    <source>
        <dbReference type="WBParaSite" id="maker-uti_cns_0047330-snap-gene-0.4-mRNA-1"/>
    </source>
</evidence>
<reference evidence="2" key="1">
    <citation type="submission" date="2016-11" db="UniProtKB">
        <authorList>
            <consortium name="WormBaseParasite"/>
        </authorList>
    </citation>
    <scope>IDENTIFICATION</scope>
</reference>
<evidence type="ECO:0000313" key="1">
    <source>
        <dbReference type="Proteomes" id="UP000095280"/>
    </source>
</evidence>
<dbReference type="Pfam" id="PF14774">
    <property type="entry name" value="FAM177"/>
    <property type="match status" value="1"/>
</dbReference>
<organism evidence="1 2">
    <name type="scientific">Macrostomum lignano</name>
    <dbReference type="NCBI Taxonomy" id="282301"/>
    <lineage>
        <taxon>Eukaryota</taxon>
        <taxon>Metazoa</taxon>
        <taxon>Spiralia</taxon>
        <taxon>Lophotrochozoa</taxon>
        <taxon>Platyhelminthes</taxon>
        <taxon>Rhabditophora</taxon>
        <taxon>Macrostomorpha</taxon>
        <taxon>Macrostomida</taxon>
        <taxon>Macrostomidae</taxon>
        <taxon>Macrostomum</taxon>
    </lineage>
</organism>
<sequence>MADSTTSASDVRLELQQQRHNKQPKRLVYFSDGVLEEYSSSDNDELVGPDDARRPMHTRRGGKNSADSQRIIDPHSLTWLPWFWYYSCRLGRGLLRSADYCGERVAWFLGITTPKYGYIIREFHRIKEEEEKERLEQEAELEARQRYEAEQQQQQQQQRQKTVTASASDS</sequence>
<proteinExistence type="predicted"/>
<dbReference type="OrthoDB" id="45963at2759"/>
<dbReference type="Proteomes" id="UP000095280">
    <property type="component" value="Unplaced"/>
</dbReference>
<protein>
    <submittedName>
        <fullName evidence="2">Protein FAM177A1</fullName>
    </submittedName>
</protein>
<dbReference type="PANTHER" id="PTHR31206:SF1">
    <property type="entry name" value="LP10445P"/>
    <property type="match status" value="1"/>
</dbReference>